<reference evidence="2" key="1">
    <citation type="submission" date="2018-05" db="EMBL/GenBank/DDBJ databases">
        <title>Leptospira yasudae sp. nov. and Leptospira stimsonii sp. nov., two pathogenic species of the genus Leptospira isolated from environmental sources.</title>
        <authorList>
            <person name="Casanovas-Massana A."/>
            <person name="Hamond C."/>
            <person name="Santos L.A."/>
            <person name="Hacker K.P."/>
            <person name="Balassiano I."/>
            <person name="Medeiros M.A."/>
            <person name="Reis M.G."/>
            <person name="Ko A.I."/>
            <person name="Wunder E.A."/>
        </authorList>
    </citation>
    <scope>NUCLEOTIDE SEQUENCE [LARGE SCALE GENOMIC DNA]</scope>
    <source>
        <strain evidence="2">Yale</strain>
    </source>
</reference>
<organism evidence="1 2">
    <name type="scientific">Leptospira stimsonii</name>
    <dbReference type="NCBI Taxonomy" id="2202203"/>
    <lineage>
        <taxon>Bacteria</taxon>
        <taxon>Pseudomonadati</taxon>
        <taxon>Spirochaetota</taxon>
        <taxon>Spirochaetia</taxon>
        <taxon>Leptospirales</taxon>
        <taxon>Leptospiraceae</taxon>
        <taxon>Leptospira</taxon>
    </lineage>
</organism>
<evidence type="ECO:0000313" key="1">
    <source>
        <dbReference type="EMBL" id="RHX83648.1"/>
    </source>
</evidence>
<dbReference type="PROSITE" id="PS51257">
    <property type="entry name" value="PROKAR_LIPOPROTEIN"/>
    <property type="match status" value="1"/>
</dbReference>
<dbReference type="AlphaFoldDB" id="A0A396YQL9"/>
<sequence>MIKHIDIKQNGKTFFIVLFFLIVGCINAQSNDLDNCGNPEDAVFVVPTAKLYEEANIESAVDRKYEESVQLGAPFRICIRKKVSNNLIDGGGWVYGELFNYDSSMPIVKKWTLESNLAVFNKPIKKSESLFSGRWRGKKIGQSGSHIIIDSKTKEVNLLLYNTKCFVEQQKLICEGELADTPYLIAGKYSFNGEIILVKYNIFKGSNKILGKKDYFANGSTDRFYYCGKNVICGNGSVVYFKN</sequence>
<proteinExistence type="predicted"/>
<dbReference type="RefSeq" id="WP_118970996.1">
    <property type="nucleotide sequence ID" value="NZ_QHCT01000018.1"/>
</dbReference>
<protein>
    <submittedName>
        <fullName evidence="1">Uncharacterized protein</fullName>
    </submittedName>
</protein>
<evidence type="ECO:0000313" key="2">
    <source>
        <dbReference type="Proteomes" id="UP000265798"/>
    </source>
</evidence>
<comment type="caution">
    <text evidence="1">The sequence shown here is derived from an EMBL/GenBank/DDBJ whole genome shotgun (WGS) entry which is preliminary data.</text>
</comment>
<dbReference type="EMBL" id="QHCT01000018">
    <property type="protein sequence ID" value="RHX83648.1"/>
    <property type="molecule type" value="Genomic_DNA"/>
</dbReference>
<dbReference type="Proteomes" id="UP000265798">
    <property type="component" value="Unassembled WGS sequence"/>
</dbReference>
<gene>
    <name evidence="1" type="ORF">DLM75_23765</name>
</gene>
<accession>A0A396YQL9</accession>
<name>A0A396YQL9_9LEPT</name>